<dbReference type="Proteomes" id="UP000007306">
    <property type="component" value="Chromosome 10"/>
</dbReference>
<dbReference type="AlphaFoldDB" id="I1QST5"/>
<feature type="compositionally biased region" description="Basic residues" evidence="1">
    <location>
        <begin position="138"/>
        <end position="148"/>
    </location>
</feature>
<proteinExistence type="predicted"/>
<organism evidence="2 3">
    <name type="scientific">Oryza glaberrima</name>
    <name type="common">African rice</name>
    <dbReference type="NCBI Taxonomy" id="4538"/>
    <lineage>
        <taxon>Eukaryota</taxon>
        <taxon>Viridiplantae</taxon>
        <taxon>Streptophyta</taxon>
        <taxon>Embryophyta</taxon>
        <taxon>Tracheophyta</taxon>
        <taxon>Spermatophyta</taxon>
        <taxon>Magnoliopsida</taxon>
        <taxon>Liliopsida</taxon>
        <taxon>Poales</taxon>
        <taxon>Poaceae</taxon>
        <taxon>BOP clade</taxon>
        <taxon>Oryzoideae</taxon>
        <taxon>Oryzeae</taxon>
        <taxon>Oryzinae</taxon>
        <taxon>Oryza</taxon>
    </lineage>
</organism>
<feature type="compositionally biased region" description="Low complexity" evidence="1">
    <location>
        <begin position="149"/>
        <end position="163"/>
    </location>
</feature>
<evidence type="ECO:0000313" key="3">
    <source>
        <dbReference type="Proteomes" id="UP000007306"/>
    </source>
</evidence>
<evidence type="ECO:0000313" key="2">
    <source>
        <dbReference type="EnsemblPlants" id="ORGLA10G0026800.1"/>
    </source>
</evidence>
<sequence length="370" mass="39866">MRRAPPRGRRPVIPAVEEHHGAGRPRRRARPASPTSSASSSTTPPVTTAASPAWRLVSWTSAPPVGSSPTCPPTVQPAETTVSHELRQQKHIDRDEKYCGLYTRAETSAWEGSSRRWRKSATATARPCSARRTTSGRGQRRRGSRAGRSRGSGVSSGRLSSTRAGRTGTNRSSSCRTARGATSRSSSSTGAPWRGAGGTSSTSSWRPPAPAGSCWDCSPWSPASATPPQWALPGGASPASSRRCRHPRCSTATRRWWSRGTRTTGAPDGSRSPGVRGDAIQDEGAAGGDEFQGAGGADDVHQRRRRADDGEAGVLGRRLQPGPGDRVRRRRWGRQFGEHTGSRHGDRRRSEAGVLQVRQDRRHVSRRRCL</sequence>
<reference evidence="2" key="1">
    <citation type="submission" date="2015-06" db="UniProtKB">
        <authorList>
            <consortium name="EnsemblPlants"/>
        </authorList>
    </citation>
    <scope>IDENTIFICATION</scope>
</reference>
<dbReference type="EnsemblPlants" id="ORGLA10G0026800.1">
    <property type="protein sequence ID" value="ORGLA10G0026800.1"/>
    <property type="gene ID" value="ORGLA10G0026800"/>
</dbReference>
<feature type="compositionally biased region" description="Basic and acidic residues" evidence="1">
    <location>
        <begin position="336"/>
        <end position="351"/>
    </location>
</feature>
<name>I1QST5_ORYGL</name>
<feature type="region of interest" description="Disordered" evidence="1">
    <location>
        <begin position="110"/>
        <end position="212"/>
    </location>
</feature>
<evidence type="ECO:0000256" key="1">
    <source>
        <dbReference type="SAM" id="MobiDB-lite"/>
    </source>
</evidence>
<accession>I1QST5</accession>
<dbReference type="HOGENOM" id="CLU_748804_0_0_1"/>
<protein>
    <submittedName>
        <fullName evidence="2">Uncharacterized protein</fullName>
    </submittedName>
</protein>
<feature type="region of interest" description="Disordered" evidence="1">
    <location>
        <begin position="1"/>
        <end position="97"/>
    </location>
</feature>
<reference evidence="2 3" key="2">
    <citation type="submission" date="2018-04" db="EMBL/GenBank/DDBJ databases">
        <title>OglaRS2 (Oryza glaberrima Reference Sequence Version 2).</title>
        <authorList>
            <person name="Zhang J."/>
            <person name="Kudrna D."/>
            <person name="Lee S."/>
            <person name="Talag J."/>
            <person name="Rajasekar S."/>
            <person name="Wing R.A."/>
        </authorList>
    </citation>
    <scope>NUCLEOTIDE SEQUENCE [LARGE SCALE GENOMIC DNA]</scope>
    <source>
        <strain evidence="2 3">cv. IRGC 96717</strain>
    </source>
</reference>
<feature type="compositionally biased region" description="Basic and acidic residues" evidence="1">
    <location>
        <begin position="298"/>
        <end position="309"/>
    </location>
</feature>
<feature type="compositionally biased region" description="Low complexity" evidence="1">
    <location>
        <begin position="250"/>
        <end position="266"/>
    </location>
</feature>
<feature type="compositionally biased region" description="Basic and acidic residues" evidence="1">
    <location>
        <begin position="82"/>
        <end position="97"/>
    </location>
</feature>
<dbReference type="OMA" id="CAPRTWS"/>
<keyword evidence="3" id="KW-1185">Reference proteome</keyword>
<feature type="region of interest" description="Disordered" evidence="1">
    <location>
        <begin position="224"/>
        <end position="370"/>
    </location>
</feature>
<feature type="compositionally biased region" description="Basic residues" evidence="1">
    <location>
        <begin position="1"/>
        <end position="10"/>
    </location>
</feature>
<feature type="compositionally biased region" description="Low complexity" evidence="1">
    <location>
        <begin position="171"/>
        <end position="191"/>
    </location>
</feature>
<dbReference type="Gramene" id="ORGLA10G0026800.1">
    <property type="protein sequence ID" value="ORGLA10G0026800.1"/>
    <property type="gene ID" value="ORGLA10G0026800"/>
</dbReference>
<feature type="compositionally biased region" description="Basic residues" evidence="1">
    <location>
        <begin position="360"/>
        <end position="370"/>
    </location>
</feature>
<feature type="compositionally biased region" description="Low complexity" evidence="1">
    <location>
        <begin position="31"/>
        <end position="53"/>
    </location>
</feature>